<dbReference type="PANTHER" id="PTHR12111">
    <property type="entry name" value="SPLICING FACTOR YJU2"/>
    <property type="match status" value="1"/>
</dbReference>
<feature type="coiled-coil region" evidence="1">
    <location>
        <begin position="112"/>
        <end position="152"/>
    </location>
</feature>
<dbReference type="InterPro" id="IPR007590">
    <property type="entry name" value="Saf4/Yju2"/>
</dbReference>
<protein>
    <recommendedName>
        <fullName evidence="5">Splicing factor YJU2</fullName>
    </recommendedName>
</protein>
<proteinExistence type="predicted"/>
<dbReference type="Pfam" id="PF04502">
    <property type="entry name" value="Saf4_Yju2"/>
    <property type="match status" value="1"/>
</dbReference>
<evidence type="ECO:0000256" key="2">
    <source>
        <dbReference type="SAM" id="MobiDB-lite"/>
    </source>
</evidence>
<sequence length="209" mass="24594">MGENKHYSPDIDPLNMPVLRVQPPRSRRMKFRTRRLLPINIRCNYCGTYIYRGTKFSSRKQEVTSETYLGIQIIRFYFKCDCSSVITIKTDPQNSDYVVELGATRNFEPWHAEDERQKREIRRKEKEALEALQRTYKEEDEEEEALKKKKKKKKSPLWTDRFETSKKTKLSEEATFKSSVKKPAKEEEAANNNISTCLLSLCNYGSDDS</sequence>
<evidence type="ECO:0008006" key="5">
    <source>
        <dbReference type="Google" id="ProtNLM"/>
    </source>
</evidence>
<accession>A0ABR2F398</accession>
<evidence type="ECO:0000256" key="1">
    <source>
        <dbReference type="SAM" id="Coils"/>
    </source>
</evidence>
<keyword evidence="1" id="KW-0175">Coiled coil</keyword>
<evidence type="ECO:0000313" key="4">
    <source>
        <dbReference type="Proteomes" id="UP001472677"/>
    </source>
</evidence>
<name>A0ABR2F398_9ROSI</name>
<dbReference type="Proteomes" id="UP001472677">
    <property type="component" value="Unassembled WGS sequence"/>
</dbReference>
<dbReference type="EMBL" id="JBBPBM010000008">
    <property type="protein sequence ID" value="KAK8571483.1"/>
    <property type="molecule type" value="Genomic_DNA"/>
</dbReference>
<feature type="compositionally biased region" description="Basic and acidic residues" evidence="2">
    <location>
        <begin position="166"/>
        <end position="175"/>
    </location>
</feature>
<gene>
    <name evidence="3" type="ORF">V6N12_027571</name>
</gene>
<evidence type="ECO:0000313" key="3">
    <source>
        <dbReference type="EMBL" id="KAK8571483.1"/>
    </source>
</evidence>
<comment type="caution">
    <text evidence="3">The sequence shown here is derived from an EMBL/GenBank/DDBJ whole genome shotgun (WGS) entry which is preliminary data.</text>
</comment>
<organism evidence="3 4">
    <name type="scientific">Hibiscus sabdariffa</name>
    <name type="common">roselle</name>
    <dbReference type="NCBI Taxonomy" id="183260"/>
    <lineage>
        <taxon>Eukaryota</taxon>
        <taxon>Viridiplantae</taxon>
        <taxon>Streptophyta</taxon>
        <taxon>Embryophyta</taxon>
        <taxon>Tracheophyta</taxon>
        <taxon>Spermatophyta</taxon>
        <taxon>Magnoliopsida</taxon>
        <taxon>eudicotyledons</taxon>
        <taxon>Gunneridae</taxon>
        <taxon>Pentapetalae</taxon>
        <taxon>rosids</taxon>
        <taxon>malvids</taxon>
        <taxon>Malvales</taxon>
        <taxon>Malvaceae</taxon>
        <taxon>Malvoideae</taxon>
        <taxon>Hibiscus</taxon>
    </lineage>
</organism>
<reference evidence="3 4" key="1">
    <citation type="journal article" date="2024" name="G3 (Bethesda)">
        <title>Genome assembly of Hibiscus sabdariffa L. provides insights into metabolisms of medicinal natural products.</title>
        <authorList>
            <person name="Kim T."/>
        </authorList>
    </citation>
    <scope>NUCLEOTIDE SEQUENCE [LARGE SCALE GENOMIC DNA]</scope>
    <source>
        <strain evidence="3">TK-2024</strain>
        <tissue evidence="3">Old leaves</tissue>
    </source>
</reference>
<feature type="region of interest" description="Disordered" evidence="2">
    <location>
        <begin position="166"/>
        <end position="192"/>
    </location>
</feature>
<keyword evidence="4" id="KW-1185">Reference proteome</keyword>